<dbReference type="PANTHER" id="PTHR15854">
    <property type="entry name" value="THAP4 PROTEIN"/>
    <property type="match status" value="1"/>
</dbReference>
<dbReference type="RefSeq" id="WP_382392037.1">
    <property type="nucleotide sequence ID" value="NZ_JBHTCQ010000001.1"/>
</dbReference>
<feature type="binding site" evidence="1">
    <location>
        <position position="33"/>
    </location>
    <ligand>
        <name>heme b</name>
        <dbReference type="ChEBI" id="CHEBI:60344"/>
    </ligand>
</feature>
<dbReference type="SUPFAM" id="SSF50814">
    <property type="entry name" value="Lipocalins"/>
    <property type="match status" value="1"/>
</dbReference>
<feature type="binding site" evidence="1">
    <location>
        <position position="124"/>
    </location>
    <ligand>
        <name>heme b</name>
        <dbReference type="ChEBI" id="CHEBI:60344"/>
    </ligand>
</feature>
<protein>
    <recommendedName>
        <fullName evidence="1">Peroxynitrite isomerase</fullName>
        <ecNumber evidence="1">5.99.-.-</ecNumber>
    </recommendedName>
    <alternativeName>
        <fullName evidence="1">Ferric nitrobindin</fullName>
        <shortName evidence="1">Nb(III)</shortName>
    </alternativeName>
</protein>
<evidence type="ECO:0000259" key="2">
    <source>
        <dbReference type="Pfam" id="PF08768"/>
    </source>
</evidence>
<reference evidence="4" key="1">
    <citation type="journal article" date="2019" name="Int. J. Syst. Evol. Microbiol.">
        <title>The Global Catalogue of Microorganisms (GCM) 10K type strain sequencing project: providing services to taxonomists for standard genome sequencing and annotation.</title>
        <authorList>
            <consortium name="The Broad Institute Genomics Platform"/>
            <consortium name="The Broad Institute Genome Sequencing Center for Infectious Disease"/>
            <person name="Wu L."/>
            <person name="Ma J."/>
        </authorList>
    </citation>
    <scope>NUCLEOTIDE SEQUENCE [LARGE SCALE GENOMIC DNA]</scope>
    <source>
        <strain evidence="4">JCM 1490</strain>
    </source>
</reference>
<accession>A0ABW2QAW9</accession>
<feature type="domain" description="THAP4-like heme-binding" evidence="2">
    <location>
        <begin position="13"/>
        <end position="162"/>
    </location>
</feature>
<proteinExistence type="inferred from homology"/>
<dbReference type="InterPro" id="IPR014878">
    <property type="entry name" value="THAP4-like_heme-bd"/>
</dbReference>
<evidence type="ECO:0000256" key="1">
    <source>
        <dbReference type="HAMAP-Rule" id="MF_01297"/>
    </source>
</evidence>
<name>A0ABW2QAW9_9MICO</name>
<dbReference type="Proteomes" id="UP001596455">
    <property type="component" value="Unassembled WGS sequence"/>
</dbReference>
<keyword evidence="1" id="KW-0479">Metal-binding</keyword>
<keyword evidence="1" id="KW-0349">Heme</keyword>
<dbReference type="HAMAP" id="MF_01297">
    <property type="entry name" value="nitrobindin"/>
    <property type="match status" value="1"/>
</dbReference>
<dbReference type="Pfam" id="PF08768">
    <property type="entry name" value="THAP4_heme-bd"/>
    <property type="match status" value="1"/>
</dbReference>
<keyword evidence="1" id="KW-0413">Isomerase</keyword>
<evidence type="ECO:0000313" key="3">
    <source>
        <dbReference type="EMBL" id="MFC7404543.1"/>
    </source>
</evidence>
<gene>
    <name evidence="3" type="ORF">ACFQQL_05440</name>
</gene>
<keyword evidence="4" id="KW-1185">Reference proteome</keyword>
<dbReference type="InterPro" id="IPR012674">
    <property type="entry name" value="Calycin"/>
</dbReference>
<comment type="similarity">
    <text evidence="1">Belongs to the nitrobindin family.</text>
</comment>
<comment type="pathway">
    <text evidence="1">Nitrogen metabolism.</text>
</comment>
<dbReference type="InterPro" id="IPR045165">
    <property type="entry name" value="Nitrobindin"/>
</dbReference>
<comment type="function">
    <text evidence="1">Heme-binding protein able to scavenge peroxynitrite and to protect free L-tyrosine against peroxynitrite-mediated nitration, by acting as a peroxynitrite isomerase that converts peroxynitrite to nitrate. Therefore, this protein likely plays a role in peroxynitrite sensing and in the detoxification of reactive nitrogen and oxygen species (RNS and ROS, respectively). Is able to bind nitric oxide (NO) in vitro, but may act as a sensor of peroxynitrite levels in vivo.</text>
</comment>
<dbReference type="Gene3D" id="2.40.128.20">
    <property type="match status" value="1"/>
</dbReference>
<sequence>MPSELASKLHPDCTPVAWMLGSWRGNGHGHYPTIEKFHHTEELVVSHDGRPFLSYVSRAWLIDDHAEKIRPAASESGFLRCRPGGEIEMVLAHSTGVVEVWSGRMDGRRLELVTDSVARTGSAKEYVGGRRHYELLDGDLVWSMDMAAVGEPIQPHLWTRLKPD</sequence>
<dbReference type="InterPro" id="IPR022939">
    <property type="entry name" value="Nb(III)_bact/plant"/>
</dbReference>
<feature type="binding site" description="axial binding residue" evidence="1">
    <location>
        <position position="156"/>
    </location>
    <ligand>
        <name>heme b</name>
        <dbReference type="ChEBI" id="CHEBI:60344"/>
    </ligand>
    <ligandPart>
        <name>Fe</name>
        <dbReference type="ChEBI" id="CHEBI:18248"/>
    </ligandPart>
</feature>
<keyword evidence="1" id="KW-0408">Iron</keyword>
<comment type="catalytic activity">
    <reaction evidence="1">
        <text>peroxynitrite = nitrate</text>
        <dbReference type="Rhea" id="RHEA:63116"/>
        <dbReference type="ChEBI" id="CHEBI:17632"/>
        <dbReference type="ChEBI" id="CHEBI:25941"/>
    </reaction>
</comment>
<feature type="short sequence motif" description="GXWXGXG" evidence="1">
    <location>
        <begin position="21"/>
        <end position="27"/>
    </location>
</feature>
<comment type="cofactor">
    <cofactor evidence="1">
        <name>heme b</name>
        <dbReference type="ChEBI" id="CHEBI:60344"/>
    </cofactor>
    <text evidence="1">Binds 1 heme b group per subunit, that coordinates a highly solvent-exposed Fe(III) atom.</text>
</comment>
<organism evidence="3 4">
    <name type="scientific">Georgenia alba</name>
    <dbReference type="NCBI Taxonomy" id="2233858"/>
    <lineage>
        <taxon>Bacteria</taxon>
        <taxon>Bacillati</taxon>
        <taxon>Actinomycetota</taxon>
        <taxon>Actinomycetes</taxon>
        <taxon>Micrococcales</taxon>
        <taxon>Bogoriellaceae</taxon>
        <taxon>Georgenia</taxon>
    </lineage>
</organism>
<evidence type="ECO:0000313" key="4">
    <source>
        <dbReference type="Proteomes" id="UP001596455"/>
    </source>
</evidence>
<comment type="domain">
    <text evidence="1">Forms a 10-stranded antiparallel beta-barrel structure able to accommodate a hydrophobic ligand in its interior. In fact, this fold hosts the heme group, which is located in a wide surface cleft.</text>
</comment>
<dbReference type="CDD" id="cd07828">
    <property type="entry name" value="lipocalin_heme-bd-THAP4-like"/>
    <property type="match status" value="1"/>
</dbReference>
<comment type="caution">
    <text evidence="3">The sequence shown here is derived from an EMBL/GenBank/DDBJ whole genome shotgun (WGS) entry which is preliminary data.</text>
</comment>
<dbReference type="PANTHER" id="PTHR15854:SF4">
    <property type="entry name" value="PEROXYNITRITE ISOMERASE THAP4"/>
    <property type="match status" value="1"/>
</dbReference>
<dbReference type="EMBL" id="JBHTCQ010000001">
    <property type="protein sequence ID" value="MFC7404543.1"/>
    <property type="molecule type" value="Genomic_DNA"/>
</dbReference>
<dbReference type="EC" id="5.99.-.-" evidence="1"/>